<sequence>MIDIHCHIIPGFDDGSSCVEESLDMAALACDSGVTDIVCTPHVRCGEDDPMTVAESIEKLYTELVSAVGSAGIPVRLKMGAEILLLPDTASFIERKLLPPLAGGDYMLVEFPFDAPPEYILSLLKKTEKAGYRPVVAHPERYSASRYAPGLLPELCDRGYVLQVNKGSILGAFGSRIRATALEMLDHGICHVIASDAHSSRARTPDMRALVAFLDERYDPEYIAQLLDVNPGRILKNREIVRAEG</sequence>
<organism evidence="5 6">
    <name type="scientific">Candidatus Colimorpha enterica</name>
    <dbReference type="NCBI Taxonomy" id="3083063"/>
    <lineage>
        <taxon>Bacteria</taxon>
        <taxon>Pseudomonadati</taxon>
        <taxon>Bacteroidota</taxon>
        <taxon>Bacteroidia</taxon>
        <taxon>Bacteroidales</taxon>
        <taxon>Candidatus Colimorpha</taxon>
    </lineage>
</organism>
<name>A0AAE3K269_9BACT</name>
<dbReference type="InterPro" id="IPR016667">
    <property type="entry name" value="Caps_polysacc_synth_CpsB/CapC"/>
</dbReference>
<protein>
    <recommendedName>
        <fullName evidence="2">protein-tyrosine-phosphatase</fullName>
        <ecNumber evidence="2">3.1.3.48</ecNumber>
    </recommendedName>
</protein>
<dbReference type="GO" id="GO:0030145">
    <property type="term" value="F:manganese ion binding"/>
    <property type="evidence" value="ECO:0007669"/>
    <property type="project" value="InterPro"/>
</dbReference>
<dbReference type="PANTHER" id="PTHR39181:SF1">
    <property type="entry name" value="TYROSINE-PROTEIN PHOSPHATASE YWQE"/>
    <property type="match status" value="1"/>
</dbReference>
<accession>A0AAE3K269</accession>
<comment type="similarity">
    <text evidence="1">Belongs to the metallo-dependent hydrolases superfamily. CpsB/CapC family.</text>
</comment>
<dbReference type="PANTHER" id="PTHR39181">
    <property type="entry name" value="TYROSINE-PROTEIN PHOSPHATASE YWQE"/>
    <property type="match status" value="1"/>
</dbReference>
<evidence type="ECO:0000256" key="1">
    <source>
        <dbReference type="ARBA" id="ARBA00005750"/>
    </source>
</evidence>
<comment type="caution">
    <text evidence="5">The sequence shown here is derived from an EMBL/GenBank/DDBJ whole genome shotgun (WGS) entry which is preliminary data.</text>
</comment>
<reference evidence="5 6" key="1">
    <citation type="submission" date="2022-03" db="EMBL/GenBank/DDBJ databases">
        <title>Metagenome-assembled genomes from swine fecal metagenomes.</title>
        <authorList>
            <person name="Holman D.B."/>
            <person name="Kommadath A."/>
        </authorList>
    </citation>
    <scope>NUCLEOTIDE SEQUENCE [LARGE SCALE GENOMIC DNA]</scope>
    <source>
        <strain evidence="5">SUG147</strain>
    </source>
</reference>
<dbReference type="GO" id="GO:0004725">
    <property type="term" value="F:protein tyrosine phosphatase activity"/>
    <property type="evidence" value="ECO:0007669"/>
    <property type="project" value="UniProtKB-EC"/>
</dbReference>
<comment type="catalytic activity">
    <reaction evidence="4">
        <text>O-phospho-L-tyrosyl-[protein] + H2O = L-tyrosyl-[protein] + phosphate</text>
        <dbReference type="Rhea" id="RHEA:10684"/>
        <dbReference type="Rhea" id="RHEA-COMP:10136"/>
        <dbReference type="Rhea" id="RHEA-COMP:20101"/>
        <dbReference type="ChEBI" id="CHEBI:15377"/>
        <dbReference type="ChEBI" id="CHEBI:43474"/>
        <dbReference type="ChEBI" id="CHEBI:46858"/>
        <dbReference type="ChEBI" id="CHEBI:61978"/>
        <dbReference type="EC" id="3.1.3.48"/>
    </reaction>
</comment>
<dbReference type="EC" id="3.1.3.48" evidence="2"/>
<dbReference type="Pfam" id="PF19567">
    <property type="entry name" value="CpsB_CapC"/>
    <property type="match status" value="1"/>
</dbReference>
<gene>
    <name evidence="5" type="ORF">MR241_08810</name>
</gene>
<keyword evidence="3" id="KW-0378">Hydrolase</keyword>
<dbReference type="AlphaFoldDB" id="A0AAE3K269"/>
<proteinExistence type="inferred from homology"/>
<evidence type="ECO:0000313" key="5">
    <source>
        <dbReference type="EMBL" id="MCI5756374.1"/>
    </source>
</evidence>
<evidence type="ECO:0000256" key="4">
    <source>
        <dbReference type="ARBA" id="ARBA00051722"/>
    </source>
</evidence>
<dbReference type="PIRSF" id="PIRSF016557">
    <property type="entry name" value="Caps_synth_CpsB"/>
    <property type="match status" value="1"/>
</dbReference>
<dbReference type="SUPFAM" id="SSF89550">
    <property type="entry name" value="PHP domain-like"/>
    <property type="match status" value="1"/>
</dbReference>
<dbReference type="EMBL" id="JALEMU010000143">
    <property type="protein sequence ID" value="MCI5756374.1"/>
    <property type="molecule type" value="Genomic_DNA"/>
</dbReference>
<dbReference type="Gene3D" id="3.20.20.140">
    <property type="entry name" value="Metal-dependent hydrolases"/>
    <property type="match status" value="1"/>
</dbReference>
<evidence type="ECO:0000313" key="6">
    <source>
        <dbReference type="Proteomes" id="UP001139365"/>
    </source>
</evidence>
<dbReference type="Proteomes" id="UP001139365">
    <property type="component" value="Unassembled WGS sequence"/>
</dbReference>
<evidence type="ECO:0000256" key="2">
    <source>
        <dbReference type="ARBA" id="ARBA00013064"/>
    </source>
</evidence>
<dbReference type="InterPro" id="IPR016195">
    <property type="entry name" value="Pol/histidinol_Pase-like"/>
</dbReference>
<evidence type="ECO:0000256" key="3">
    <source>
        <dbReference type="ARBA" id="ARBA00022801"/>
    </source>
</evidence>